<feature type="compositionally biased region" description="Acidic residues" evidence="1">
    <location>
        <begin position="149"/>
        <end position="159"/>
    </location>
</feature>
<dbReference type="VEuPathDB" id="ToxoDB:EMH_0014240"/>
<keyword evidence="4" id="KW-1185">Reference proteome</keyword>
<gene>
    <name evidence="3" type="ORF">EMH_0014240</name>
</gene>
<feature type="region of interest" description="Disordered" evidence="1">
    <location>
        <begin position="138"/>
        <end position="165"/>
    </location>
</feature>
<keyword evidence="2" id="KW-0732">Signal</keyword>
<dbReference type="GeneID" id="25376384"/>
<name>U6K5B1_9EIME</name>
<reference evidence="3" key="2">
    <citation type="submission" date="2013-10" db="EMBL/GenBank/DDBJ databases">
        <authorList>
            <person name="Aslett M."/>
        </authorList>
    </citation>
    <scope>NUCLEOTIDE SEQUENCE [LARGE SCALE GENOMIC DNA]</scope>
    <source>
        <strain evidence="3">Houghton</strain>
    </source>
</reference>
<feature type="signal peptide" evidence="2">
    <location>
        <begin position="1"/>
        <end position="20"/>
    </location>
</feature>
<dbReference type="InterPro" id="IPR021288">
    <property type="entry name" value="Surface_antigen"/>
</dbReference>
<dbReference type="RefSeq" id="XP_013355499.1">
    <property type="nucleotide sequence ID" value="XM_013500045.1"/>
</dbReference>
<organism evidence="3 4">
    <name type="scientific">Eimeria mitis</name>
    <dbReference type="NCBI Taxonomy" id="44415"/>
    <lineage>
        <taxon>Eukaryota</taxon>
        <taxon>Sar</taxon>
        <taxon>Alveolata</taxon>
        <taxon>Apicomplexa</taxon>
        <taxon>Conoidasida</taxon>
        <taxon>Coccidia</taxon>
        <taxon>Eucoccidiorida</taxon>
        <taxon>Eimeriorina</taxon>
        <taxon>Eimeriidae</taxon>
        <taxon>Eimeria</taxon>
    </lineage>
</organism>
<evidence type="ECO:0000256" key="1">
    <source>
        <dbReference type="SAM" id="MobiDB-lite"/>
    </source>
</evidence>
<proteinExistence type="predicted"/>
<reference evidence="3" key="1">
    <citation type="submission" date="2013-10" db="EMBL/GenBank/DDBJ databases">
        <title>Genomic analysis of the causative agents of coccidiosis in chickens.</title>
        <authorList>
            <person name="Reid A.J."/>
            <person name="Blake D."/>
            <person name="Billington K."/>
            <person name="Browne H."/>
            <person name="Dunn M."/>
            <person name="Hung S."/>
            <person name="Kawahara F."/>
            <person name="Miranda-Saavedra D."/>
            <person name="Mourier T."/>
            <person name="Nagra H."/>
            <person name="Otto T.D."/>
            <person name="Rawlings N."/>
            <person name="Sanchez A."/>
            <person name="Sanders M."/>
            <person name="Subramaniam C."/>
            <person name="Tay Y."/>
            <person name="Dear P."/>
            <person name="Doerig C."/>
            <person name="Gruber A."/>
            <person name="Parkinson J."/>
            <person name="Shirley M."/>
            <person name="Wan K.L."/>
            <person name="Berriman M."/>
            <person name="Tomley F."/>
            <person name="Pain A."/>
        </authorList>
    </citation>
    <scope>NUCLEOTIDE SEQUENCE [LARGE SCALE GENOMIC DNA]</scope>
    <source>
        <strain evidence="3">Houghton</strain>
    </source>
</reference>
<sequence>MASLLLQSLAAVAVLGATAALGGNTSKNSAKKIDCSTHMNAVRTLAGFSPLELGTTEQEQLPILGSESALDTEYVEKVCTAMKADKAPSEKAATLTAYTENTAPYNKIQNVSFISLFNPKENAKVDCAYFICPAAEEDADEPKNRNDDEPPSEDPEPEATTDKDLKAILCITTPSALEANKAPYE</sequence>
<feature type="chain" id="PRO_5004671194" evidence="2">
    <location>
        <begin position="21"/>
        <end position="185"/>
    </location>
</feature>
<accession>U6K5B1</accession>
<dbReference type="AlphaFoldDB" id="U6K5B1"/>
<dbReference type="Pfam" id="PF11054">
    <property type="entry name" value="Surface_antigen"/>
    <property type="match status" value="2"/>
</dbReference>
<evidence type="ECO:0000313" key="4">
    <source>
        <dbReference type="Proteomes" id="UP000030744"/>
    </source>
</evidence>
<dbReference type="Proteomes" id="UP000030744">
    <property type="component" value="Unassembled WGS sequence"/>
</dbReference>
<dbReference type="EMBL" id="HG684687">
    <property type="protein sequence ID" value="CDJ32935.1"/>
    <property type="molecule type" value="Genomic_DNA"/>
</dbReference>
<evidence type="ECO:0000256" key="2">
    <source>
        <dbReference type="SAM" id="SignalP"/>
    </source>
</evidence>
<evidence type="ECO:0000313" key="3">
    <source>
        <dbReference type="EMBL" id="CDJ32935.1"/>
    </source>
</evidence>
<protein>
    <submittedName>
        <fullName evidence="3">SAG family member</fullName>
    </submittedName>
</protein>